<sequence length="262" mass="28444">MPARKTESSSADGKTPIQVIERMMKLLDVLARHADPLPLKQLAQETGLHPSTAHRILGAMTHTGFVERTDAGAYRLGIRLLELGSLVKSRLSLRETAMAAMLRLHATTDESVNLGIRDGDEIVYVERTSSGRSSVRVVHIVGARAPLHTTATGKLFLAEDGGDRVRDYARRTGLPRSTPASITTLPALEKELERVRRHGVAFDMEEVESGVRCIAAGIRDHTGTLVAGLSLSAPAERFDADRATLVRDTADEISHALGYSPR</sequence>
<dbReference type="GO" id="GO:0003677">
    <property type="term" value="F:DNA binding"/>
    <property type="evidence" value="ECO:0007669"/>
    <property type="project" value="UniProtKB-KW"/>
</dbReference>
<dbReference type="PANTHER" id="PTHR30136">
    <property type="entry name" value="HELIX-TURN-HELIX TRANSCRIPTIONAL REGULATOR, ICLR FAMILY"/>
    <property type="match status" value="1"/>
</dbReference>
<dbReference type="Pfam" id="PF09339">
    <property type="entry name" value="HTH_IclR"/>
    <property type="match status" value="1"/>
</dbReference>
<dbReference type="FunFam" id="1.10.10.10:FF:000056">
    <property type="entry name" value="IclR family transcriptional regulator"/>
    <property type="match status" value="1"/>
</dbReference>
<feature type="domain" description="HTH iclR-type" evidence="4">
    <location>
        <begin position="17"/>
        <end position="78"/>
    </location>
</feature>
<proteinExistence type="predicted"/>
<evidence type="ECO:0000256" key="1">
    <source>
        <dbReference type="ARBA" id="ARBA00023015"/>
    </source>
</evidence>
<reference evidence="6 7" key="1">
    <citation type="journal article" date="2020" name="Biotechnol. Biofuels">
        <title>New insights from the biogas microbiome by comprehensive genome-resolved metagenomics of nearly 1600 species originating from multiple anaerobic digesters.</title>
        <authorList>
            <person name="Campanaro S."/>
            <person name="Treu L."/>
            <person name="Rodriguez-R L.M."/>
            <person name="Kovalovszki A."/>
            <person name="Ziels R.M."/>
            <person name="Maus I."/>
            <person name="Zhu X."/>
            <person name="Kougias P.G."/>
            <person name="Basile A."/>
            <person name="Luo G."/>
            <person name="Schluter A."/>
            <person name="Konstantinidis K.T."/>
            <person name="Angelidaki I."/>
        </authorList>
    </citation>
    <scope>NUCLEOTIDE SEQUENCE [LARGE SCALE GENOMIC DNA]</scope>
    <source>
        <strain evidence="6">AS06rmzACSIP_256</strain>
    </source>
</reference>
<dbReference type="Gene3D" id="1.10.10.10">
    <property type="entry name" value="Winged helix-like DNA-binding domain superfamily/Winged helix DNA-binding domain"/>
    <property type="match status" value="1"/>
</dbReference>
<dbReference type="InterPro" id="IPR005471">
    <property type="entry name" value="Tscrpt_reg_IclR_N"/>
</dbReference>
<dbReference type="EMBL" id="JAAYYV010000284">
    <property type="protein sequence ID" value="NLF54839.1"/>
    <property type="molecule type" value="Genomic_DNA"/>
</dbReference>
<evidence type="ECO:0000259" key="5">
    <source>
        <dbReference type="PROSITE" id="PS51078"/>
    </source>
</evidence>
<dbReference type="GO" id="GO:0045892">
    <property type="term" value="P:negative regulation of DNA-templated transcription"/>
    <property type="evidence" value="ECO:0007669"/>
    <property type="project" value="TreeGrafter"/>
</dbReference>
<gene>
    <name evidence="6" type="ORF">GX576_10695</name>
</gene>
<comment type="caution">
    <text evidence="6">The sequence shown here is derived from an EMBL/GenBank/DDBJ whole genome shotgun (WGS) entry which is preliminary data.</text>
</comment>
<dbReference type="InterPro" id="IPR029016">
    <property type="entry name" value="GAF-like_dom_sf"/>
</dbReference>
<dbReference type="PROSITE" id="PS51077">
    <property type="entry name" value="HTH_ICLR"/>
    <property type="match status" value="1"/>
</dbReference>
<dbReference type="PANTHER" id="PTHR30136:SF35">
    <property type="entry name" value="HTH-TYPE TRANSCRIPTIONAL REGULATOR RV1719"/>
    <property type="match status" value="1"/>
</dbReference>
<dbReference type="Pfam" id="PF01614">
    <property type="entry name" value="IclR_C"/>
    <property type="match status" value="1"/>
</dbReference>
<keyword evidence="1" id="KW-0805">Transcription regulation</keyword>
<dbReference type="InterPro" id="IPR014757">
    <property type="entry name" value="Tscrpt_reg_IclR_C"/>
</dbReference>
<dbReference type="InterPro" id="IPR050707">
    <property type="entry name" value="HTH_MetabolicPath_Reg"/>
</dbReference>
<dbReference type="Proteomes" id="UP000536534">
    <property type="component" value="Unassembled WGS sequence"/>
</dbReference>
<dbReference type="AlphaFoldDB" id="A0A7X7R8P3"/>
<dbReference type="InterPro" id="IPR036388">
    <property type="entry name" value="WH-like_DNA-bd_sf"/>
</dbReference>
<evidence type="ECO:0000313" key="7">
    <source>
        <dbReference type="Proteomes" id="UP000536534"/>
    </source>
</evidence>
<protein>
    <submittedName>
        <fullName evidence="6">IclR family transcriptional regulator</fullName>
    </submittedName>
</protein>
<dbReference type="GO" id="GO:0003700">
    <property type="term" value="F:DNA-binding transcription factor activity"/>
    <property type="evidence" value="ECO:0007669"/>
    <property type="project" value="TreeGrafter"/>
</dbReference>
<keyword evidence="2" id="KW-0238">DNA-binding</keyword>
<name>A0A7X7R8P3_9RHOO</name>
<dbReference type="SUPFAM" id="SSF46785">
    <property type="entry name" value="Winged helix' DNA-binding domain"/>
    <property type="match status" value="1"/>
</dbReference>
<dbReference type="PROSITE" id="PS51078">
    <property type="entry name" value="ICLR_ED"/>
    <property type="match status" value="1"/>
</dbReference>
<dbReference type="OrthoDB" id="9807558at2"/>
<organism evidence="6 7">
    <name type="scientific">Thauera phenolivorans</name>
    <dbReference type="NCBI Taxonomy" id="1792543"/>
    <lineage>
        <taxon>Bacteria</taxon>
        <taxon>Pseudomonadati</taxon>
        <taxon>Pseudomonadota</taxon>
        <taxon>Betaproteobacteria</taxon>
        <taxon>Rhodocyclales</taxon>
        <taxon>Zoogloeaceae</taxon>
        <taxon>Thauera</taxon>
    </lineage>
</organism>
<dbReference type="SMART" id="SM00346">
    <property type="entry name" value="HTH_ICLR"/>
    <property type="match status" value="1"/>
</dbReference>
<evidence type="ECO:0000256" key="2">
    <source>
        <dbReference type="ARBA" id="ARBA00023125"/>
    </source>
</evidence>
<evidence type="ECO:0000256" key="3">
    <source>
        <dbReference type="ARBA" id="ARBA00023163"/>
    </source>
</evidence>
<feature type="domain" description="IclR-ED" evidence="5">
    <location>
        <begin position="79"/>
        <end position="259"/>
    </location>
</feature>
<dbReference type="InterPro" id="IPR036390">
    <property type="entry name" value="WH_DNA-bd_sf"/>
</dbReference>
<accession>A0A7X7R8P3</accession>
<dbReference type="SUPFAM" id="SSF55781">
    <property type="entry name" value="GAF domain-like"/>
    <property type="match status" value="1"/>
</dbReference>
<keyword evidence="3" id="KW-0804">Transcription</keyword>
<dbReference type="Gene3D" id="3.30.450.40">
    <property type="match status" value="1"/>
</dbReference>
<evidence type="ECO:0000313" key="6">
    <source>
        <dbReference type="EMBL" id="NLF54839.1"/>
    </source>
</evidence>
<evidence type="ECO:0000259" key="4">
    <source>
        <dbReference type="PROSITE" id="PS51077"/>
    </source>
</evidence>